<protein>
    <submittedName>
        <fullName evidence="1">Uncharacterized protein</fullName>
    </submittedName>
</protein>
<dbReference type="Proteomes" id="UP000595437">
    <property type="component" value="Chromosome 20"/>
</dbReference>
<evidence type="ECO:0000313" key="2">
    <source>
        <dbReference type="Proteomes" id="UP000595437"/>
    </source>
</evidence>
<reference evidence="2" key="1">
    <citation type="submission" date="2021-01" db="EMBL/GenBank/DDBJ databases">
        <title>Caligus Genome Assembly.</title>
        <authorList>
            <person name="Gallardo-Escarate C."/>
        </authorList>
    </citation>
    <scope>NUCLEOTIDE SEQUENCE [LARGE SCALE GENOMIC DNA]</scope>
</reference>
<proteinExistence type="predicted"/>
<dbReference type="AlphaFoldDB" id="A0A7T8GM75"/>
<dbReference type="EMBL" id="CP045909">
    <property type="protein sequence ID" value="QQP32483.1"/>
    <property type="molecule type" value="Genomic_DNA"/>
</dbReference>
<keyword evidence="2" id="KW-1185">Reference proteome</keyword>
<sequence length="61" mass="7134">MGELMRDSWHSVRSECHARWRISRPESPQSLRKKPAWPDSPRLWDVKVLFLGKVGLGLHGR</sequence>
<organism evidence="1 2">
    <name type="scientific">Caligus rogercresseyi</name>
    <name type="common">Sea louse</name>
    <dbReference type="NCBI Taxonomy" id="217165"/>
    <lineage>
        <taxon>Eukaryota</taxon>
        <taxon>Metazoa</taxon>
        <taxon>Ecdysozoa</taxon>
        <taxon>Arthropoda</taxon>
        <taxon>Crustacea</taxon>
        <taxon>Multicrustacea</taxon>
        <taxon>Hexanauplia</taxon>
        <taxon>Copepoda</taxon>
        <taxon>Siphonostomatoida</taxon>
        <taxon>Caligidae</taxon>
        <taxon>Caligus</taxon>
    </lineage>
</organism>
<name>A0A7T8GM75_CALRO</name>
<evidence type="ECO:0000313" key="1">
    <source>
        <dbReference type="EMBL" id="QQP32483.1"/>
    </source>
</evidence>
<accession>A0A7T8GM75</accession>
<gene>
    <name evidence="1" type="ORF">FKW44_024809</name>
</gene>